<sequence length="445" mass="47883">MGFDRNFTLGLLWRLALLQLLLVLFAWAVVTPGLGAVRIAAAALAAGAGWLLWRHVYRTNLEVAQFVEALEHGDTQVHFDRGAGSGFGRIGAAFEGAIRRLREERRAAGDERNFLEALVNDVPVALLTVTGEGRIELANKAARRLFTEHDGVRAQDFAVYGATFANRLELDAPVREEVLILNLGGRAKRAIVRSAALTRLGERARVVIVQPVQETLNAVEMAAQTDLVRVLTHEILNSLTPVTSLAATANTLLAQVDDLAADGGRIADARLAVSTLERRAEGLARFINSYRKVASEPRIDRRRFEAAPFAAEMARLFAAEFPGVALDVTLRPEGFLVDADPDLMAQALLNLLRNAAEAAAAHAPAPRVALTLARMANGETLVAVEDNGPGVPADLRRDIFLPFFTTRAKGTGVGLNLVRQIAVAHGGAVEVKDAEAGGARFELLV</sequence>
<feature type="transmembrane region" description="Helical" evidence="8">
    <location>
        <begin position="12"/>
        <end position="30"/>
    </location>
</feature>
<keyword evidence="4" id="KW-0547">Nucleotide-binding</keyword>
<evidence type="ECO:0000256" key="5">
    <source>
        <dbReference type="ARBA" id="ARBA00022777"/>
    </source>
</evidence>
<evidence type="ECO:0000256" key="6">
    <source>
        <dbReference type="ARBA" id="ARBA00022840"/>
    </source>
</evidence>
<comment type="catalytic activity">
    <reaction evidence="1">
        <text>ATP + protein L-histidine = ADP + protein N-phospho-L-histidine.</text>
        <dbReference type="EC" id="2.7.13.3"/>
    </reaction>
</comment>
<keyword evidence="3" id="KW-0808">Transferase</keyword>
<name>A0ABW3HEA8_9SPHN</name>
<evidence type="ECO:0000256" key="3">
    <source>
        <dbReference type="ARBA" id="ARBA00022679"/>
    </source>
</evidence>
<keyword evidence="6" id="KW-0067">ATP-binding</keyword>
<dbReference type="PANTHER" id="PTHR43065:SF46">
    <property type="entry name" value="C4-DICARBOXYLATE TRANSPORT SENSOR PROTEIN DCTB"/>
    <property type="match status" value="1"/>
</dbReference>
<evidence type="ECO:0000256" key="4">
    <source>
        <dbReference type="ARBA" id="ARBA00022741"/>
    </source>
</evidence>
<evidence type="ECO:0000256" key="2">
    <source>
        <dbReference type="ARBA" id="ARBA00012438"/>
    </source>
</evidence>
<dbReference type="PROSITE" id="PS50109">
    <property type="entry name" value="HIS_KIN"/>
    <property type="match status" value="1"/>
</dbReference>
<proteinExistence type="predicted"/>
<dbReference type="EMBL" id="JBHTJG010000010">
    <property type="protein sequence ID" value="MFD0948006.1"/>
    <property type="molecule type" value="Genomic_DNA"/>
</dbReference>
<protein>
    <recommendedName>
        <fullName evidence="2">histidine kinase</fullName>
        <ecNumber evidence="2">2.7.13.3</ecNumber>
    </recommendedName>
</protein>
<dbReference type="PRINTS" id="PR00344">
    <property type="entry name" value="BCTRLSENSOR"/>
</dbReference>
<keyword evidence="7" id="KW-0902">Two-component regulatory system</keyword>
<keyword evidence="11" id="KW-1185">Reference proteome</keyword>
<feature type="domain" description="Histidine kinase" evidence="9">
    <location>
        <begin position="230"/>
        <end position="445"/>
    </location>
</feature>
<accession>A0ABW3HEA8</accession>
<evidence type="ECO:0000259" key="9">
    <source>
        <dbReference type="PROSITE" id="PS50109"/>
    </source>
</evidence>
<dbReference type="InterPro" id="IPR003594">
    <property type="entry name" value="HATPase_dom"/>
</dbReference>
<dbReference type="EC" id="2.7.13.3" evidence="2"/>
<keyword evidence="5 10" id="KW-0418">Kinase</keyword>
<reference evidence="11" key="1">
    <citation type="journal article" date="2019" name="Int. J. Syst. Evol. Microbiol.">
        <title>The Global Catalogue of Microorganisms (GCM) 10K type strain sequencing project: providing services to taxonomists for standard genome sequencing and annotation.</title>
        <authorList>
            <consortium name="The Broad Institute Genomics Platform"/>
            <consortium name="The Broad Institute Genome Sequencing Center for Infectious Disease"/>
            <person name="Wu L."/>
            <person name="Ma J."/>
        </authorList>
    </citation>
    <scope>NUCLEOTIDE SEQUENCE [LARGE SCALE GENOMIC DNA]</scope>
    <source>
        <strain evidence="11">CCUG 62982</strain>
    </source>
</reference>
<dbReference type="RefSeq" id="WP_264945808.1">
    <property type="nucleotide sequence ID" value="NZ_JAPDRA010000010.1"/>
</dbReference>
<feature type="transmembrane region" description="Helical" evidence="8">
    <location>
        <begin position="36"/>
        <end position="53"/>
    </location>
</feature>
<dbReference type="Pfam" id="PF02518">
    <property type="entry name" value="HATPase_c"/>
    <property type="match status" value="1"/>
</dbReference>
<keyword evidence="8" id="KW-1133">Transmembrane helix</keyword>
<comment type="caution">
    <text evidence="10">The sequence shown here is derived from an EMBL/GenBank/DDBJ whole genome shotgun (WGS) entry which is preliminary data.</text>
</comment>
<dbReference type="SMART" id="SM00387">
    <property type="entry name" value="HATPase_c"/>
    <property type="match status" value="1"/>
</dbReference>
<evidence type="ECO:0000313" key="11">
    <source>
        <dbReference type="Proteomes" id="UP001596977"/>
    </source>
</evidence>
<evidence type="ECO:0000256" key="8">
    <source>
        <dbReference type="SAM" id="Phobius"/>
    </source>
</evidence>
<keyword evidence="8" id="KW-0812">Transmembrane</keyword>
<dbReference type="InterPro" id="IPR036890">
    <property type="entry name" value="HATPase_C_sf"/>
</dbReference>
<dbReference type="PANTHER" id="PTHR43065">
    <property type="entry name" value="SENSOR HISTIDINE KINASE"/>
    <property type="match status" value="1"/>
</dbReference>
<dbReference type="Gene3D" id="3.30.450.20">
    <property type="entry name" value="PAS domain"/>
    <property type="match status" value="1"/>
</dbReference>
<dbReference type="GO" id="GO:0016301">
    <property type="term" value="F:kinase activity"/>
    <property type="evidence" value="ECO:0007669"/>
    <property type="project" value="UniProtKB-KW"/>
</dbReference>
<gene>
    <name evidence="10" type="ORF">ACFQ1E_16810</name>
</gene>
<organism evidence="10 11">
    <name type="scientific">Sphingomonas canadensis</name>
    <dbReference type="NCBI Taxonomy" id="1219257"/>
    <lineage>
        <taxon>Bacteria</taxon>
        <taxon>Pseudomonadati</taxon>
        <taxon>Pseudomonadota</taxon>
        <taxon>Alphaproteobacteria</taxon>
        <taxon>Sphingomonadales</taxon>
        <taxon>Sphingomonadaceae</taxon>
        <taxon>Sphingomonas</taxon>
    </lineage>
</organism>
<dbReference type="InterPro" id="IPR005467">
    <property type="entry name" value="His_kinase_dom"/>
</dbReference>
<evidence type="ECO:0000256" key="7">
    <source>
        <dbReference type="ARBA" id="ARBA00023012"/>
    </source>
</evidence>
<dbReference type="InterPro" id="IPR004358">
    <property type="entry name" value="Sig_transdc_His_kin-like_C"/>
</dbReference>
<dbReference type="Gene3D" id="3.30.565.10">
    <property type="entry name" value="Histidine kinase-like ATPase, C-terminal domain"/>
    <property type="match status" value="1"/>
</dbReference>
<keyword evidence="8" id="KW-0472">Membrane</keyword>
<evidence type="ECO:0000313" key="10">
    <source>
        <dbReference type="EMBL" id="MFD0948006.1"/>
    </source>
</evidence>
<evidence type="ECO:0000256" key="1">
    <source>
        <dbReference type="ARBA" id="ARBA00000085"/>
    </source>
</evidence>
<dbReference type="SUPFAM" id="SSF55874">
    <property type="entry name" value="ATPase domain of HSP90 chaperone/DNA topoisomerase II/histidine kinase"/>
    <property type="match status" value="1"/>
</dbReference>
<dbReference type="Proteomes" id="UP001596977">
    <property type="component" value="Unassembled WGS sequence"/>
</dbReference>